<name>A0A0V8E8C8_LACLL</name>
<dbReference type="EMBL" id="LKLU01000057">
    <property type="protein sequence ID" value="KSU21777.1"/>
    <property type="molecule type" value="Genomic_DNA"/>
</dbReference>
<evidence type="ECO:0000313" key="2">
    <source>
        <dbReference type="Proteomes" id="UP000053719"/>
    </source>
</evidence>
<accession>A0A0V8E8C8</accession>
<dbReference type="Proteomes" id="UP000053719">
    <property type="component" value="Unassembled WGS sequence"/>
</dbReference>
<evidence type="ECO:0000313" key="1">
    <source>
        <dbReference type="EMBL" id="KSU21777.1"/>
    </source>
</evidence>
<dbReference type="AlphaFoldDB" id="A0A0V8E8C8"/>
<reference evidence="2" key="1">
    <citation type="submission" date="2015-10" db="EMBL/GenBank/DDBJ databases">
        <title>Draft Genome Sequences of 11 Lactococcus lactis subspecies cremoris strains.</title>
        <authorList>
            <person name="Wels M."/>
            <person name="Backus L."/>
            <person name="Boekhorst J."/>
            <person name="Dijkstra A."/>
            <person name="Beerthuizen M."/>
            <person name="Kelly W."/>
            <person name="Siezen R."/>
            <person name="Bachmann H."/>
            <person name="Van Hijum S."/>
        </authorList>
    </citation>
    <scope>NUCLEOTIDE SEQUENCE [LARGE SCALE GENOMIC DNA]</scope>
    <source>
        <strain evidence="2">M20</strain>
    </source>
</reference>
<sequence>MYDKAKNDGFQFVTRNLVSYIKNGRLAKQFVVVGTGYNVIKVYENGMLENHY</sequence>
<dbReference type="RefSeq" id="WP_161934681.1">
    <property type="nucleotide sequence ID" value="NZ_LKLU01000057.1"/>
</dbReference>
<dbReference type="PATRIC" id="fig|1360.114.peg.1936"/>
<proteinExistence type="predicted"/>
<organism evidence="1 2">
    <name type="scientific">Lactococcus lactis subsp. lactis</name>
    <name type="common">Streptococcus lactis</name>
    <dbReference type="NCBI Taxonomy" id="1360"/>
    <lineage>
        <taxon>Bacteria</taxon>
        <taxon>Bacillati</taxon>
        <taxon>Bacillota</taxon>
        <taxon>Bacilli</taxon>
        <taxon>Lactobacillales</taxon>
        <taxon>Streptococcaceae</taxon>
        <taxon>Lactococcus</taxon>
    </lineage>
</organism>
<comment type="caution">
    <text evidence="1">The sequence shown here is derived from an EMBL/GenBank/DDBJ whole genome shotgun (WGS) entry which is preliminary data.</text>
</comment>
<protein>
    <submittedName>
        <fullName evidence="1">Uncharacterized protein</fullName>
    </submittedName>
</protein>
<gene>
    <name evidence="1" type="ORF">M20_0823</name>
</gene>